<protein>
    <submittedName>
        <fullName evidence="1">Uncharacterized protein</fullName>
    </submittedName>
</protein>
<accession>A0AAD6TT74</accession>
<dbReference type="EMBL" id="JARJCN010000080">
    <property type="protein sequence ID" value="KAJ7076580.1"/>
    <property type="molecule type" value="Genomic_DNA"/>
</dbReference>
<reference evidence="1" key="1">
    <citation type="submission" date="2023-03" db="EMBL/GenBank/DDBJ databases">
        <title>Massive genome expansion in bonnet fungi (Mycena s.s.) driven by repeated elements and novel gene families across ecological guilds.</title>
        <authorList>
            <consortium name="Lawrence Berkeley National Laboratory"/>
            <person name="Harder C.B."/>
            <person name="Miyauchi S."/>
            <person name="Viragh M."/>
            <person name="Kuo A."/>
            <person name="Thoen E."/>
            <person name="Andreopoulos B."/>
            <person name="Lu D."/>
            <person name="Skrede I."/>
            <person name="Drula E."/>
            <person name="Henrissat B."/>
            <person name="Morin E."/>
            <person name="Kohler A."/>
            <person name="Barry K."/>
            <person name="LaButti K."/>
            <person name="Morin E."/>
            <person name="Salamov A."/>
            <person name="Lipzen A."/>
            <person name="Mereny Z."/>
            <person name="Hegedus B."/>
            <person name="Baldrian P."/>
            <person name="Stursova M."/>
            <person name="Weitz H."/>
            <person name="Taylor A."/>
            <person name="Grigoriev I.V."/>
            <person name="Nagy L.G."/>
            <person name="Martin F."/>
            <person name="Kauserud H."/>
        </authorList>
    </citation>
    <scope>NUCLEOTIDE SEQUENCE</scope>
    <source>
        <strain evidence="1">CBHHK173m</strain>
    </source>
</reference>
<comment type="caution">
    <text evidence="1">The sequence shown here is derived from an EMBL/GenBank/DDBJ whole genome shotgun (WGS) entry which is preliminary data.</text>
</comment>
<dbReference type="Proteomes" id="UP001222325">
    <property type="component" value="Unassembled WGS sequence"/>
</dbReference>
<proteinExistence type="predicted"/>
<evidence type="ECO:0000313" key="2">
    <source>
        <dbReference type="Proteomes" id="UP001222325"/>
    </source>
</evidence>
<organism evidence="1 2">
    <name type="scientific">Mycena belliarum</name>
    <dbReference type="NCBI Taxonomy" id="1033014"/>
    <lineage>
        <taxon>Eukaryota</taxon>
        <taxon>Fungi</taxon>
        <taxon>Dikarya</taxon>
        <taxon>Basidiomycota</taxon>
        <taxon>Agaricomycotina</taxon>
        <taxon>Agaricomycetes</taxon>
        <taxon>Agaricomycetidae</taxon>
        <taxon>Agaricales</taxon>
        <taxon>Marasmiineae</taxon>
        <taxon>Mycenaceae</taxon>
        <taxon>Mycena</taxon>
    </lineage>
</organism>
<sequence length="214" mass="23849">MSLQPPSYDPSTSWVPKMSWPLIDTTRRILDCPAMKAAQKNVKKSTYAILYPDGDRFDTPVFVKVPMKRGLHSAYSVHDMEVGLWMDGSRGACAAAEDLSNLSYHVNRFPFDSVDELPYAYTVVVSTQRTQGGNVFPVNALINRLVPGLPNPWRGNVLVVRHGRTRARRVVAVRELELAAAIVTRVLRDQLVGMEDLSGRDTFRSQPDPAAPDL</sequence>
<evidence type="ECO:0000313" key="1">
    <source>
        <dbReference type="EMBL" id="KAJ7076580.1"/>
    </source>
</evidence>
<name>A0AAD6TT74_9AGAR</name>
<gene>
    <name evidence="1" type="ORF">B0H15DRAFT_805577</name>
</gene>
<dbReference type="AlphaFoldDB" id="A0AAD6TT74"/>
<keyword evidence="2" id="KW-1185">Reference proteome</keyword>